<gene>
    <name evidence="2" type="ORF">Cni_G21898</name>
</gene>
<keyword evidence="3" id="KW-1185">Reference proteome</keyword>
<sequence length="104" mass="11400">MPTGSKFAILDDVIFEPVDLIPLARCFDVPSSGPMGLAFDLLSSNPLFGADFNGLMLSGPPKPILTSLRAPRRGRPQKNLGPKKQDSLNAKTELDKFYAYADRY</sequence>
<accession>A0AAQ3KRJ9</accession>
<proteinExistence type="predicted"/>
<dbReference type="EMBL" id="CP136896">
    <property type="protein sequence ID" value="WOL13129.1"/>
    <property type="molecule type" value="Genomic_DNA"/>
</dbReference>
<protein>
    <submittedName>
        <fullName evidence="2">Uncharacterized protein</fullName>
    </submittedName>
</protein>
<dbReference type="AlphaFoldDB" id="A0AAQ3KRJ9"/>
<reference evidence="2 3" key="1">
    <citation type="submission" date="2023-10" db="EMBL/GenBank/DDBJ databases">
        <title>Chromosome-scale genome assembly provides insights into flower coloration mechanisms of Canna indica.</title>
        <authorList>
            <person name="Li C."/>
        </authorList>
    </citation>
    <scope>NUCLEOTIDE SEQUENCE [LARGE SCALE GENOMIC DNA]</scope>
    <source>
        <tissue evidence="2">Flower</tissue>
    </source>
</reference>
<evidence type="ECO:0000256" key="1">
    <source>
        <dbReference type="SAM" id="MobiDB-lite"/>
    </source>
</evidence>
<organism evidence="2 3">
    <name type="scientific">Canna indica</name>
    <name type="common">Indian-shot</name>
    <dbReference type="NCBI Taxonomy" id="4628"/>
    <lineage>
        <taxon>Eukaryota</taxon>
        <taxon>Viridiplantae</taxon>
        <taxon>Streptophyta</taxon>
        <taxon>Embryophyta</taxon>
        <taxon>Tracheophyta</taxon>
        <taxon>Spermatophyta</taxon>
        <taxon>Magnoliopsida</taxon>
        <taxon>Liliopsida</taxon>
        <taxon>Zingiberales</taxon>
        <taxon>Cannaceae</taxon>
        <taxon>Canna</taxon>
    </lineage>
</organism>
<evidence type="ECO:0000313" key="2">
    <source>
        <dbReference type="EMBL" id="WOL13129.1"/>
    </source>
</evidence>
<feature type="region of interest" description="Disordered" evidence="1">
    <location>
        <begin position="66"/>
        <end position="87"/>
    </location>
</feature>
<evidence type="ECO:0000313" key="3">
    <source>
        <dbReference type="Proteomes" id="UP001327560"/>
    </source>
</evidence>
<name>A0AAQ3KRJ9_9LILI</name>
<dbReference type="Proteomes" id="UP001327560">
    <property type="component" value="Chromosome 7"/>
</dbReference>